<dbReference type="RefSeq" id="XP_004178253.1">
    <property type="nucleotide sequence ID" value="XM_004178205.1"/>
</dbReference>
<name>I2GX82_HENB6</name>
<dbReference type="GO" id="GO:1904659">
    <property type="term" value="P:D-glucose transmembrane transport"/>
    <property type="evidence" value="ECO:0007669"/>
    <property type="project" value="EnsemblFungi"/>
</dbReference>
<feature type="compositionally biased region" description="Low complexity" evidence="1">
    <location>
        <begin position="72"/>
        <end position="103"/>
    </location>
</feature>
<evidence type="ECO:0000256" key="1">
    <source>
        <dbReference type="SAM" id="MobiDB-lite"/>
    </source>
</evidence>
<keyword evidence="3" id="KW-1185">Reference proteome</keyword>
<organism evidence="2 3">
    <name type="scientific">Henningerozyma blattae (strain ATCC 34711 / CBS 6284 / DSM 70876 / NBRC 10599 / NRRL Y-10934 / UCD 77-7)</name>
    <name type="common">Yeast</name>
    <name type="synonym">Tetrapisispora blattae</name>
    <dbReference type="NCBI Taxonomy" id="1071380"/>
    <lineage>
        <taxon>Eukaryota</taxon>
        <taxon>Fungi</taxon>
        <taxon>Dikarya</taxon>
        <taxon>Ascomycota</taxon>
        <taxon>Saccharomycotina</taxon>
        <taxon>Saccharomycetes</taxon>
        <taxon>Saccharomycetales</taxon>
        <taxon>Saccharomycetaceae</taxon>
        <taxon>Henningerozyma</taxon>
    </lineage>
</organism>
<dbReference type="eggNOG" id="ENOG502QPKX">
    <property type="taxonomic scope" value="Eukaryota"/>
</dbReference>
<feature type="compositionally biased region" description="Low complexity" evidence="1">
    <location>
        <begin position="461"/>
        <end position="471"/>
    </location>
</feature>
<proteinExistence type="predicted"/>
<feature type="region of interest" description="Disordered" evidence="1">
    <location>
        <begin position="459"/>
        <end position="487"/>
    </location>
</feature>
<evidence type="ECO:0000313" key="3">
    <source>
        <dbReference type="Proteomes" id="UP000002866"/>
    </source>
</evidence>
<dbReference type="Proteomes" id="UP000002866">
    <property type="component" value="Chromosome 1"/>
</dbReference>
<dbReference type="AlphaFoldDB" id="I2GX82"/>
<sequence>MPFRNNFSHGLSNLQALPENIGSNSSQKSSRRDKRADFVNAPAEYSDRARDEIRRRLLQPNGTGLTPVTTNSSSRSKQLFSSSHTQTATHNNSNNNTTRLSLSNSGNTSYIDAALDNSDTRSLHSNATSLNSSQTAHSFHSLQSNAHSIPSFSTHNDTLDSRSVFSDNASSYQSSIFSNPSNSGVSNITNFTINSSTNNSIPPSKFIKELSLEDALPKTFYDMYSPDILMSDPSNLFFNGRPKFTKRELLDWDLNDIRSLLIIEKLKPEWGNNLPTITTFNHPELPVFKFQLLPLNSTDEFIIKTLVESDLYLEANLDFEFKLTSAKYTVKSARSRHEQLTGENNQIMNLSKPEWRNIIENYLLNIAVEAQCRFDFKQKCSEFKKFKSLQLSASLQQQKEQQQQQQQQQLQHDQINLRKPNMPPPRIIPTNQSQQHFNSNGDTNSKSLLKKTLIKNLQMKNGSNGHHNSNNPFDTTNDENSHNNTTNIPTKITLTKQEKTLLWSQCQAQVYQRLGLDWKPDNVV</sequence>
<reference evidence="2 3" key="1">
    <citation type="journal article" date="2011" name="Proc. Natl. Acad. Sci. U.S.A.">
        <title>Evolutionary erosion of yeast sex chromosomes by mating-type switching accidents.</title>
        <authorList>
            <person name="Gordon J.L."/>
            <person name="Armisen D."/>
            <person name="Proux-Wera E."/>
            <person name="Oheigeartaigh S.S."/>
            <person name="Byrne K.P."/>
            <person name="Wolfe K.H."/>
        </authorList>
    </citation>
    <scope>NUCLEOTIDE SEQUENCE [LARGE SCALE GENOMIC DNA]</scope>
    <source>
        <strain evidence="3">ATCC 34711 / CBS 6284 / DSM 70876 / NBRC 10599 / NRRL Y-10934 / UCD 77-7</strain>
    </source>
</reference>
<dbReference type="InterPro" id="IPR035189">
    <property type="entry name" value="Std1/Mth1"/>
</dbReference>
<dbReference type="KEGG" id="tbl:TBLA_0A09490"/>
<evidence type="ECO:0008006" key="4">
    <source>
        <dbReference type="Google" id="ProtNLM"/>
    </source>
</evidence>
<dbReference type="GeneID" id="14493627"/>
<dbReference type="Pfam" id="PF17235">
    <property type="entry name" value="STD1"/>
    <property type="match status" value="1"/>
</dbReference>
<evidence type="ECO:0000313" key="2">
    <source>
        <dbReference type="EMBL" id="CCH58734.1"/>
    </source>
</evidence>
<feature type="compositionally biased region" description="Polar residues" evidence="1">
    <location>
        <begin position="429"/>
        <end position="445"/>
    </location>
</feature>
<feature type="region of interest" description="Disordered" evidence="1">
    <location>
        <begin position="1"/>
        <end position="103"/>
    </location>
</feature>
<accession>I2GX82</accession>
<protein>
    <recommendedName>
        <fullName evidence="4">Protein MTH1</fullName>
    </recommendedName>
</protein>
<feature type="compositionally biased region" description="Basic and acidic residues" evidence="1">
    <location>
        <begin position="45"/>
        <end position="55"/>
    </location>
</feature>
<gene>
    <name evidence="2" type="primary">TBLA0A09490</name>
    <name evidence="2" type="ORF">TBLA_0A09490</name>
</gene>
<feature type="region of interest" description="Disordered" evidence="1">
    <location>
        <begin position="417"/>
        <end position="445"/>
    </location>
</feature>
<feature type="compositionally biased region" description="Polar residues" evidence="1">
    <location>
        <begin position="1"/>
        <end position="28"/>
    </location>
</feature>
<dbReference type="GO" id="GO:0007165">
    <property type="term" value="P:signal transduction"/>
    <property type="evidence" value="ECO:0007669"/>
    <property type="project" value="EnsemblFungi"/>
</dbReference>
<dbReference type="FunCoup" id="I2GX82">
    <property type="interactions" value="385"/>
</dbReference>
<dbReference type="EMBL" id="HE806316">
    <property type="protein sequence ID" value="CCH58734.1"/>
    <property type="molecule type" value="Genomic_DNA"/>
</dbReference>
<feature type="compositionally biased region" description="Polar residues" evidence="1">
    <location>
        <begin position="60"/>
        <end position="71"/>
    </location>
</feature>
<dbReference type="HOGENOM" id="CLU_049491_0_0_1"/>
<dbReference type="OMA" id="ANLDYEF"/>
<dbReference type="InParanoid" id="I2GX82"/>
<dbReference type="OrthoDB" id="4081967at2759"/>